<dbReference type="RefSeq" id="WP_164627705.1">
    <property type="nucleotide sequence ID" value="NZ_JAAIVJ010000015.1"/>
</dbReference>
<dbReference type="Pfam" id="PF06568">
    <property type="entry name" value="YjiS-like"/>
    <property type="match status" value="1"/>
</dbReference>
<accession>A0A6M0QWQ6</accession>
<dbReference type="Proteomes" id="UP000477782">
    <property type="component" value="Unassembled WGS sequence"/>
</dbReference>
<gene>
    <name evidence="2" type="ORF">G4Z14_16435</name>
</gene>
<evidence type="ECO:0000259" key="1">
    <source>
        <dbReference type="Pfam" id="PF06568"/>
    </source>
</evidence>
<organism evidence="2 3">
    <name type="scientific">Tabrizicola oligotrophica</name>
    <dbReference type="NCBI Taxonomy" id="2710650"/>
    <lineage>
        <taxon>Bacteria</taxon>
        <taxon>Pseudomonadati</taxon>
        <taxon>Pseudomonadota</taxon>
        <taxon>Alphaproteobacteria</taxon>
        <taxon>Rhodobacterales</taxon>
        <taxon>Paracoccaceae</taxon>
        <taxon>Tabrizicola</taxon>
    </lineage>
</organism>
<feature type="domain" description="YjiS-like" evidence="1">
    <location>
        <begin position="30"/>
        <end position="62"/>
    </location>
</feature>
<name>A0A6M0QWQ6_9RHOB</name>
<proteinExistence type="predicted"/>
<evidence type="ECO:0000313" key="3">
    <source>
        <dbReference type="Proteomes" id="UP000477782"/>
    </source>
</evidence>
<keyword evidence="3" id="KW-1185">Reference proteome</keyword>
<reference evidence="2 3" key="1">
    <citation type="submission" date="2020-02" db="EMBL/GenBank/DDBJ databases">
        <authorList>
            <person name="Chen W.-M."/>
        </authorList>
    </citation>
    <scope>NUCLEOTIDE SEQUENCE [LARGE SCALE GENOMIC DNA]</scope>
    <source>
        <strain evidence="2 3">KMS-5</strain>
    </source>
</reference>
<evidence type="ECO:0000313" key="2">
    <source>
        <dbReference type="EMBL" id="NEY91880.1"/>
    </source>
</evidence>
<dbReference type="AlphaFoldDB" id="A0A6M0QWQ6"/>
<sequence length="72" mass="8034">MAYVNSTFRADALSFRDLIAHPFAALHLMAQRRRVYVQTVTELGALSDRDLADLGLHRSMIRAVAKDAAYGK</sequence>
<dbReference type="EMBL" id="JAAIVJ010000015">
    <property type="protein sequence ID" value="NEY91880.1"/>
    <property type="molecule type" value="Genomic_DNA"/>
</dbReference>
<comment type="caution">
    <text evidence="2">The sequence shown here is derived from an EMBL/GenBank/DDBJ whole genome shotgun (WGS) entry which is preliminary data.</text>
</comment>
<protein>
    <submittedName>
        <fullName evidence="2">DUF1127 domain-containing protein</fullName>
    </submittedName>
</protein>
<dbReference type="InterPro" id="IPR009506">
    <property type="entry name" value="YjiS-like"/>
</dbReference>